<accession>A0A2T9YGU6</accession>
<protein>
    <recommendedName>
        <fullName evidence="7">C3H1-type domain-containing protein</fullName>
    </recommendedName>
</protein>
<dbReference type="EMBL" id="MBFR01000196">
    <property type="protein sequence ID" value="PVU91529.1"/>
    <property type="molecule type" value="Genomic_DNA"/>
</dbReference>
<keyword evidence="2 4" id="KW-0863">Zinc-finger</keyword>
<dbReference type="Gene3D" id="4.10.1000.10">
    <property type="entry name" value="Zinc finger, CCCH-type"/>
    <property type="match status" value="1"/>
</dbReference>
<keyword evidence="3 4" id="KW-0862">Zinc</keyword>
<feature type="zinc finger region" description="C3H1-type" evidence="4">
    <location>
        <begin position="173"/>
        <end position="211"/>
    </location>
</feature>
<feature type="domain" description="C3H1-type" evidence="7">
    <location>
        <begin position="97"/>
        <end position="124"/>
    </location>
</feature>
<dbReference type="PANTHER" id="PTHR12681:SF0">
    <property type="entry name" value="ZINC FINGER CCCH DOMAIN-CONTAINING PROTEIN 15"/>
    <property type="match status" value="1"/>
</dbReference>
<dbReference type="GO" id="GO:0002181">
    <property type="term" value="P:cytoplasmic translation"/>
    <property type="evidence" value="ECO:0007669"/>
    <property type="project" value="TreeGrafter"/>
</dbReference>
<evidence type="ECO:0000256" key="1">
    <source>
        <dbReference type="ARBA" id="ARBA00022723"/>
    </source>
</evidence>
<dbReference type="GO" id="GO:0005829">
    <property type="term" value="C:cytosol"/>
    <property type="evidence" value="ECO:0007669"/>
    <property type="project" value="TreeGrafter"/>
</dbReference>
<name>A0A2T9YGU6_9FUNG</name>
<dbReference type="AlphaFoldDB" id="A0A2T9YGU6"/>
<dbReference type="InterPro" id="IPR000571">
    <property type="entry name" value="Znf_CCCH"/>
</dbReference>
<evidence type="ECO:0000256" key="2">
    <source>
        <dbReference type="ARBA" id="ARBA00022771"/>
    </source>
</evidence>
<proteinExistence type="predicted"/>
<feature type="zinc finger region" description="C3H1-type" evidence="4">
    <location>
        <begin position="97"/>
        <end position="124"/>
    </location>
</feature>
<feature type="region of interest" description="Disordered" evidence="6">
    <location>
        <begin position="324"/>
        <end position="348"/>
    </location>
</feature>
<evidence type="ECO:0000259" key="7">
    <source>
        <dbReference type="PROSITE" id="PS50103"/>
    </source>
</evidence>
<evidence type="ECO:0000256" key="6">
    <source>
        <dbReference type="SAM" id="MobiDB-lite"/>
    </source>
</evidence>
<dbReference type="Gene3D" id="6.20.400.10">
    <property type="match status" value="1"/>
</dbReference>
<dbReference type="Pfam" id="PF16543">
    <property type="entry name" value="DFRP_C"/>
    <property type="match status" value="1"/>
</dbReference>
<dbReference type="InterPro" id="IPR032378">
    <property type="entry name" value="ZC3H15/TMA46_C"/>
</dbReference>
<dbReference type="PANTHER" id="PTHR12681">
    <property type="entry name" value="ZINC FINGER-CONTAINING PROTEIN P48ZNF"/>
    <property type="match status" value="1"/>
</dbReference>
<dbReference type="Pfam" id="PF14608">
    <property type="entry name" value="zf-CCCH_2"/>
    <property type="match status" value="1"/>
</dbReference>
<reference evidence="8 9" key="1">
    <citation type="journal article" date="2018" name="MBio">
        <title>Comparative Genomics Reveals the Core Gene Toolbox for the Fungus-Insect Symbiosis.</title>
        <authorList>
            <person name="Wang Y."/>
            <person name="Stata M."/>
            <person name="Wang W."/>
            <person name="Stajich J.E."/>
            <person name="White M.M."/>
            <person name="Moncalvo J.M."/>
        </authorList>
    </citation>
    <scope>NUCLEOTIDE SEQUENCE [LARGE SCALE GENOMIC DNA]</scope>
    <source>
        <strain evidence="8 9">SWE-8-4</strain>
    </source>
</reference>
<dbReference type="OrthoDB" id="278280at2759"/>
<gene>
    <name evidence="8" type="ORF">BB561_004354</name>
</gene>
<dbReference type="Pfam" id="PF00642">
    <property type="entry name" value="zf-CCCH"/>
    <property type="match status" value="1"/>
</dbReference>
<dbReference type="GO" id="GO:0008270">
    <property type="term" value="F:zinc ion binding"/>
    <property type="evidence" value="ECO:0007669"/>
    <property type="project" value="UniProtKB-KW"/>
</dbReference>
<evidence type="ECO:0000313" key="9">
    <source>
        <dbReference type="Proteomes" id="UP000245383"/>
    </source>
</evidence>
<dbReference type="SUPFAM" id="SSF90229">
    <property type="entry name" value="CCCH zinc finger"/>
    <property type="match status" value="1"/>
</dbReference>
<sequence length="364" mass="41282">MPPKKGPSNKSQGKVKQKVIEDKTFGLKNKNKSAKVNKYVKQVESQVMAGGNTKEKKAAEDQKNFALLKKEQQKKKEEELALLFNPIIQQKVPFGVDPKTVLCQFFKAGQCKKGDKCKFSHDLLVERKVTKIDLYTDTRGGKADNEKLADTIDSWDQAKLEQVVSSKYKNPVTKTDIVCRNFLEAIESGKYGWFWACPNGGEKCKYRHALPPGFVFKLKKDVTTEKTEISLEEFLEVERHKLGSNLTMVTLESFQVWKKTRNDKKNEAEEAERKQKEVALKAGKSVKMSGRDFFDFNPDWNNNNEADDDDSNAIDFSVYKNEDGDYENIDTKDTKDPNVDSATSDIQTLSISSDQDTISTVADK</sequence>
<feature type="domain" description="C3H1-type" evidence="7">
    <location>
        <begin position="173"/>
        <end position="211"/>
    </location>
</feature>
<evidence type="ECO:0000256" key="4">
    <source>
        <dbReference type="PROSITE-ProRule" id="PRU00723"/>
    </source>
</evidence>
<keyword evidence="9" id="KW-1185">Reference proteome</keyword>
<dbReference type="PROSITE" id="PS50103">
    <property type="entry name" value="ZF_C3H1"/>
    <property type="match status" value="2"/>
</dbReference>
<dbReference type="STRING" id="133385.A0A2T9YGU6"/>
<feature type="coiled-coil region" evidence="5">
    <location>
        <begin position="254"/>
        <end position="281"/>
    </location>
</feature>
<dbReference type="Proteomes" id="UP000245383">
    <property type="component" value="Unassembled WGS sequence"/>
</dbReference>
<organism evidence="8 9">
    <name type="scientific">Smittium simulii</name>
    <dbReference type="NCBI Taxonomy" id="133385"/>
    <lineage>
        <taxon>Eukaryota</taxon>
        <taxon>Fungi</taxon>
        <taxon>Fungi incertae sedis</taxon>
        <taxon>Zoopagomycota</taxon>
        <taxon>Kickxellomycotina</taxon>
        <taxon>Harpellomycetes</taxon>
        <taxon>Harpellales</taxon>
        <taxon>Legeriomycetaceae</taxon>
        <taxon>Smittium</taxon>
    </lineage>
</organism>
<feature type="compositionally biased region" description="Basic and acidic residues" evidence="6">
    <location>
        <begin position="329"/>
        <end position="338"/>
    </location>
</feature>
<keyword evidence="1 4" id="KW-0479">Metal-binding</keyword>
<dbReference type="InterPro" id="IPR036855">
    <property type="entry name" value="Znf_CCCH_sf"/>
</dbReference>
<evidence type="ECO:0000256" key="3">
    <source>
        <dbReference type="ARBA" id="ARBA00022833"/>
    </source>
</evidence>
<comment type="caution">
    <text evidence="8">The sequence shown here is derived from an EMBL/GenBank/DDBJ whole genome shotgun (WGS) entry which is preliminary data.</text>
</comment>
<dbReference type="SMART" id="SM00356">
    <property type="entry name" value="ZnF_C3H1"/>
    <property type="match status" value="2"/>
</dbReference>
<evidence type="ECO:0000256" key="5">
    <source>
        <dbReference type="SAM" id="Coils"/>
    </source>
</evidence>
<dbReference type="GO" id="GO:0003729">
    <property type="term" value="F:mRNA binding"/>
    <property type="evidence" value="ECO:0007669"/>
    <property type="project" value="TreeGrafter"/>
</dbReference>
<evidence type="ECO:0000313" key="8">
    <source>
        <dbReference type="EMBL" id="PVU91529.1"/>
    </source>
</evidence>
<keyword evidence="5" id="KW-0175">Coiled coil</keyword>